<dbReference type="Proteomes" id="UP000307956">
    <property type="component" value="Unassembled WGS sequence"/>
</dbReference>
<sequence>MTPPVTLDQIRAAVDRLAVAHTATTARAALCHDEIKAAIQPIYDRHRAGMDAAAEEEAAAHRALMSLLEGAPQLFEKPRSVSVNGVRAGYRKAEDSLDWGDDAALIKRIRALLPAQADLLIRTEETLVADALAQLPAAAHQKLGINRISGADNPFITIGAADVEKLAQALIADAIRRQGDDDKPKERKGKAKAKSKEVA</sequence>
<protein>
    <submittedName>
        <fullName evidence="2">Uncharacterized protein</fullName>
    </submittedName>
</protein>
<dbReference type="AlphaFoldDB" id="A0A4S4ANX4"/>
<comment type="caution">
    <text evidence="2">The sequence shown here is derived from an EMBL/GenBank/DDBJ whole genome shotgun (WGS) entry which is preliminary data.</text>
</comment>
<feature type="region of interest" description="Disordered" evidence="1">
    <location>
        <begin position="177"/>
        <end position="199"/>
    </location>
</feature>
<gene>
    <name evidence="2" type="ORF">E6O51_11945</name>
</gene>
<proteinExistence type="predicted"/>
<evidence type="ECO:0000313" key="3">
    <source>
        <dbReference type="Proteomes" id="UP000307956"/>
    </source>
</evidence>
<reference evidence="2 3" key="1">
    <citation type="submission" date="2019-04" db="EMBL/GenBank/DDBJ databases">
        <title>Azoarcus rhizosphaerae sp. nov. isolated from rhizosphere of Ficus religiosa.</title>
        <authorList>
            <person name="Lin S.-Y."/>
            <person name="Hameed A."/>
            <person name="Hsu Y.-H."/>
            <person name="Young C.-C."/>
        </authorList>
    </citation>
    <scope>NUCLEOTIDE SEQUENCE [LARGE SCALE GENOMIC DNA]</scope>
    <source>
        <strain evidence="2 3">CC-YHH848</strain>
    </source>
</reference>
<accession>A0A4S4ANX4</accession>
<evidence type="ECO:0000256" key="1">
    <source>
        <dbReference type="SAM" id="MobiDB-lite"/>
    </source>
</evidence>
<name>A0A4S4ANX4_9RHOO</name>
<dbReference type="EMBL" id="SSOD01000008">
    <property type="protein sequence ID" value="THF60934.1"/>
    <property type="molecule type" value="Genomic_DNA"/>
</dbReference>
<dbReference type="SUPFAM" id="SSF161266">
    <property type="entry name" value="Gam-like"/>
    <property type="match status" value="1"/>
</dbReference>
<organism evidence="2 3">
    <name type="scientific">Pseudothauera rhizosphaerae</name>
    <dbReference type="NCBI Taxonomy" id="2565932"/>
    <lineage>
        <taxon>Bacteria</taxon>
        <taxon>Pseudomonadati</taxon>
        <taxon>Pseudomonadota</taxon>
        <taxon>Betaproteobacteria</taxon>
        <taxon>Rhodocyclales</taxon>
        <taxon>Zoogloeaceae</taxon>
        <taxon>Pseudothauera</taxon>
    </lineage>
</organism>
<keyword evidence="3" id="KW-1185">Reference proteome</keyword>
<dbReference type="RefSeq" id="WP_136385208.1">
    <property type="nucleotide sequence ID" value="NZ_SSOD01000008.1"/>
</dbReference>
<dbReference type="OrthoDB" id="8527848at2"/>
<evidence type="ECO:0000313" key="2">
    <source>
        <dbReference type="EMBL" id="THF60934.1"/>
    </source>
</evidence>